<dbReference type="InterPro" id="IPR012340">
    <property type="entry name" value="NA-bd_OB-fold"/>
</dbReference>
<keyword evidence="3" id="KW-1133">Transmembrane helix</keyword>
<evidence type="ECO:0000256" key="2">
    <source>
        <dbReference type="ARBA" id="ARBA00022692"/>
    </source>
</evidence>
<keyword evidence="7" id="KW-1185">Reference proteome</keyword>
<sequence>MVEQSWFWLILGALLILSEFFLTGIIAVFFGVGALLVGILTAFGLLNELPEQIVVFAVLSVGALLFARDRIKVWFRGKVSDRWDGDKDLIASRGERVTVTRAFNDGVGQVRLSGVEWKAESEDGDHAEGATVWVIGHRGITLQVSAQRPTAEPPADD</sequence>
<comment type="subcellular location">
    <subcellularLocation>
        <location evidence="1">Membrane</location>
        <topology evidence="1">Multi-pass membrane protein</topology>
    </subcellularLocation>
</comment>
<accession>A0A0K0XZY1</accession>
<evidence type="ECO:0000256" key="3">
    <source>
        <dbReference type="ARBA" id="ARBA00022989"/>
    </source>
</evidence>
<dbReference type="RefSeq" id="WP_049726740.1">
    <property type="nucleotide sequence ID" value="NZ_CP012154.1"/>
</dbReference>
<evidence type="ECO:0000313" key="7">
    <source>
        <dbReference type="Proteomes" id="UP000066624"/>
    </source>
</evidence>
<dbReference type="Pfam" id="PF01957">
    <property type="entry name" value="NfeD"/>
    <property type="match status" value="1"/>
</dbReference>
<evidence type="ECO:0000259" key="5">
    <source>
        <dbReference type="Pfam" id="PF01957"/>
    </source>
</evidence>
<dbReference type="Proteomes" id="UP000066624">
    <property type="component" value="Chromosome"/>
</dbReference>
<keyword evidence="2" id="KW-0812">Transmembrane</keyword>
<dbReference type="InterPro" id="IPR052165">
    <property type="entry name" value="Membrane_assoc_protease"/>
</dbReference>
<dbReference type="EMBL" id="CP012154">
    <property type="protein sequence ID" value="AKS43239.1"/>
    <property type="molecule type" value="Genomic_DNA"/>
</dbReference>
<dbReference type="STRING" id="1579979.WM2015_2882"/>
<keyword evidence="4" id="KW-0472">Membrane</keyword>
<dbReference type="InterPro" id="IPR002810">
    <property type="entry name" value="NfeD-like_C"/>
</dbReference>
<reference evidence="6 7" key="1">
    <citation type="submission" date="2015-07" db="EMBL/GenBank/DDBJ databases">
        <authorList>
            <person name="Noorani M."/>
        </authorList>
    </citation>
    <scope>NUCLEOTIDE SEQUENCE [LARGE SCALE GENOMIC DNA]</scope>
    <source>
        <strain evidence="6 7">KCTC 42284</strain>
    </source>
</reference>
<feature type="domain" description="NfeD-like C-terminal" evidence="5">
    <location>
        <begin position="94"/>
        <end position="144"/>
    </location>
</feature>
<evidence type="ECO:0000313" key="6">
    <source>
        <dbReference type="EMBL" id="AKS43239.1"/>
    </source>
</evidence>
<proteinExistence type="predicted"/>
<organism evidence="6 7">
    <name type="scientific">Wenzhouxiangella marina</name>
    <dbReference type="NCBI Taxonomy" id="1579979"/>
    <lineage>
        <taxon>Bacteria</taxon>
        <taxon>Pseudomonadati</taxon>
        <taxon>Pseudomonadota</taxon>
        <taxon>Gammaproteobacteria</taxon>
        <taxon>Chromatiales</taxon>
        <taxon>Wenzhouxiangellaceae</taxon>
        <taxon>Wenzhouxiangella</taxon>
    </lineage>
</organism>
<evidence type="ECO:0000256" key="1">
    <source>
        <dbReference type="ARBA" id="ARBA00004141"/>
    </source>
</evidence>
<dbReference type="KEGG" id="wma:WM2015_2882"/>
<dbReference type="Gene3D" id="2.40.50.140">
    <property type="entry name" value="Nucleic acid-binding proteins"/>
    <property type="match status" value="1"/>
</dbReference>
<dbReference type="AlphaFoldDB" id="A0A0K0XZY1"/>
<dbReference type="GO" id="GO:0005886">
    <property type="term" value="C:plasma membrane"/>
    <property type="evidence" value="ECO:0007669"/>
    <property type="project" value="TreeGrafter"/>
</dbReference>
<dbReference type="PANTHER" id="PTHR33507">
    <property type="entry name" value="INNER MEMBRANE PROTEIN YBBJ"/>
    <property type="match status" value="1"/>
</dbReference>
<dbReference type="OrthoDB" id="6118712at2"/>
<gene>
    <name evidence="6" type="ORF">WM2015_2882</name>
</gene>
<name>A0A0K0XZY1_9GAMM</name>
<dbReference type="PANTHER" id="PTHR33507:SF3">
    <property type="entry name" value="INNER MEMBRANE PROTEIN YBBJ"/>
    <property type="match status" value="1"/>
</dbReference>
<evidence type="ECO:0000256" key="4">
    <source>
        <dbReference type="ARBA" id="ARBA00023136"/>
    </source>
</evidence>
<protein>
    <submittedName>
        <fullName evidence="6">Nodulation efficiency protein D (NfeD) family protein</fullName>
    </submittedName>
</protein>